<reference evidence="5 6" key="1">
    <citation type="journal article" date="2019" name="Sci. Rep.">
        <title>Comparative genomics of chytrid fungi reveal insights into the obligate biotrophic and pathogenic lifestyle of Synchytrium endobioticum.</title>
        <authorList>
            <person name="van de Vossenberg B.T.L.H."/>
            <person name="Warris S."/>
            <person name="Nguyen H.D.T."/>
            <person name="van Gent-Pelzer M.P.E."/>
            <person name="Joly D.L."/>
            <person name="van de Geest H.C."/>
            <person name="Bonants P.J.M."/>
            <person name="Smith D.S."/>
            <person name="Levesque C.A."/>
            <person name="van der Lee T.A.J."/>
        </authorList>
    </citation>
    <scope>NUCLEOTIDE SEQUENCE [LARGE SCALE GENOMIC DNA]</scope>
    <source>
        <strain evidence="5 6">CBS 809.83</strain>
    </source>
</reference>
<dbReference type="InterPro" id="IPR035979">
    <property type="entry name" value="RBD_domain_sf"/>
</dbReference>
<evidence type="ECO:0000256" key="2">
    <source>
        <dbReference type="PROSITE-ProRule" id="PRU00176"/>
    </source>
</evidence>
<dbReference type="CDD" id="cd12317">
    <property type="entry name" value="RRM4_RBM19_RRM3_MRD1"/>
    <property type="match status" value="1"/>
</dbReference>
<dbReference type="Pfam" id="PF00076">
    <property type="entry name" value="RRM_1"/>
    <property type="match status" value="5"/>
</dbReference>
<evidence type="ECO:0000313" key="5">
    <source>
        <dbReference type="EMBL" id="TPX59527.1"/>
    </source>
</evidence>
<dbReference type="CDD" id="cd12318">
    <property type="entry name" value="RRM5_RBM19_like"/>
    <property type="match status" value="1"/>
</dbReference>
<dbReference type="PANTHER" id="PTHR48025:SF1">
    <property type="entry name" value="RRM DOMAIN-CONTAINING PROTEIN"/>
    <property type="match status" value="1"/>
</dbReference>
<feature type="compositionally biased region" description="Acidic residues" evidence="3">
    <location>
        <begin position="245"/>
        <end position="257"/>
    </location>
</feature>
<dbReference type="InterPro" id="IPR034423">
    <property type="entry name" value="RBM19_RRM5"/>
</dbReference>
<sequence length="925" mass="102498">MCVKTVMSLTRHSLQSGSDRLKEHFGEKGEVTDAKLVKTPDGTFRRFGYVGYKTDKDAKAALKYFNNTFIDTSRIQVEFAKAIGDSSLPRPWSRHSTGSSAFDRKTNAEADAQRKREERAERLRRQNEETNQEMERKKRLLGNLYADQEDPKLKEFLDVMRPRAAARGRTWGNDDVTATESSATKVNAKVLAVPNRKTGGDGMLVTKTHVTFNDSDDELYDELPPADKAKDGNAKAGDSKQVEAEKEEEEEEDDVPVPEDSAAHDTGMSDLDYLRSKMKPLDENIESQEAEEDIADIILEDEEDSKMEIDESTPAVESQSTLVADSAAEPAAAPAVVHSSRQALMDEQAVSGTPAPSSGPSASAARTFTAEPIAADIIADTGRLFVKNLPYTCSVEDLHKLFEKFGPLTEVHIPIDKLSKKPKGFAFILFLLPEHAVRAFTTLDGTIFQGRILDILPGKDKPKAVEEEDGAEGSFKLQKERQRKANATNEFSWNSLFMNSDAVAEAMAKKLGVRKSDILNPEAENMAVRLALAETHIITETKKYLEDEGIDLSAFEKRKTRSKTVILVKNIPHNTEEDELRELFEKFGPLGRLVLPPARTIALVEFQHLNEAKSAFSRLAYTKFKHLPLYLEWAPIDTFTSDYDPAKVAERKAAAAATAAQPTQTNSDSDDNDTSEPATGPKELTQTPLDAQLDSDLTPVATLFVKNLSFDTTEEGLQSAFSTCRGLRSARVAMKSDKKTPGGKLSMGFGFLEFASKEDAVACMKAMQKFELDGHVLQLKFSNAAAKNTAGQSKKRGTEDPVKVTGTKLIVRNIPFEATKKDLRQLFSTFGQLKSVRIPRKMDGQHRGFGFIDFLTKQEAKSAFESLAATHLYGRHLVLEWAEDENSVEAIRDKTAKGFFGDEGGPPKRRKLVLGDEEEDRMDED</sequence>
<dbReference type="CDD" id="cd12565">
    <property type="entry name" value="RRM1_MRD1"/>
    <property type="match status" value="1"/>
</dbReference>
<protein>
    <recommendedName>
        <fullName evidence="4">RRM domain-containing protein</fullName>
    </recommendedName>
</protein>
<keyword evidence="6" id="KW-1185">Reference proteome</keyword>
<dbReference type="STRING" id="109895.A0A507E823"/>
<dbReference type="Gene3D" id="3.30.70.330">
    <property type="match status" value="5"/>
</dbReference>
<organism evidence="5 6">
    <name type="scientific">Powellomyces hirtus</name>
    <dbReference type="NCBI Taxonomy" id="109895"/>
    <lineage>
        <taxon>Eukaryota</taxon>
        <taxon>Fungi</taxon>
        <taxon>Fungi incertae sedis</taxon>
        <taxon>Chytridiomycota</taxon>
        <taxon>Chytridiomycota incertae sedis</taxon>
        <taxon>Chytridiomycetes</taxon>
        <taxon>Spizellomycetales</taxon>
        <taxon>Powellomycetaceae</taxon>
        <taxon>Powellomyces</taxon>
    </lineage>
</organism>
<feature type="domain" description="RRM" evidence="4">
    <location>
        <begin position="807"/>
        <end position="884"/>
    </location>
</feature>
<feature type="region of interest" description="Disordered" evidence="3">
    <location>
        <begin position="896"/>
        <end position="925"/>
    </location>
</feature>
<feature type="compositionally biased region" description="Basic and acidic residues" evidence="3">
    <location>
        <begin position="102"/>
        <end position="135"/>
    </location>
</feature>
<feature type="domain" description="RRM" evidence="4">
    <location>
        <begin position="382"/>
        <end position="460"/>
    </location>
</feature>
<feature type="region of interest" description="Disordered" evidence="3">
    <location>
        <begin position="215"/>
        <end position="269"/>
    </location>
</feature>
<gene>
    <name evidence="5" type="ORF">PhCBS80983_g02403</name>
</gene>
<dbReference type="CDD" id="cd12320">
    <property type="entry name" value="RRM6_RBM19_RRM5_MRD1"/>
    <property type="match status" value="1"/>
</dbReference>
<dbReference type="GO" id="GO:0005634">
    <property type="term" value="C:nucleus"/>
    <property type="evidence" value="ECO:0007669"/>
    <property type="project" value="TreeGrafter"/>
</dbReference>
<dbReference type="GO" id="GO:0003729">
    <property type="term" value="F:mRNA binding"/>
    <property type="evidence" value="ECO:0007669"/>
    <property type="project" value="TreeGrafter"/>
</dbReference>
<comment type="caution">
    <text evidence="5">The sequence shown here is derived from an EMBL/GenBank/DDBJ whole genome shotgun (WGS) entry which is preliminary data.</text>
</comment>
<proteinExistence type="predicted"/>
<feature type="region of interest" description="Disordered" evidence="3">
    <location>
        <begin position="86"/>
        <end position="135"/>
    </location>
</feature>
<dbReference type="InterPro" id="IPR000504">
    <property type="entry name" value="RRM_dom"/>
</dbReference>
<keyword evidence="1 2" id="KW-0694">RNA-binding</keyword>
<feature type="region of interest" description="Disordered" evidence="3">
    <location>
        <begin position="654"/>
        <end position="691"/>
    </location>
</feature>
<evidence type="ECO:0000256" key="1">
    <source>
        <dbReference type="ARBA" id="ARBA00022884"/>
    </source>
</evidence>
<evidence type="ECO:0000313" key="6">
    <source>
        <dbReference type="Proteomes" id="UP000318582"/>
    </source>
</evidence>
<feature type="domain" description="RRM" evidence="4">
    <location>
        <begin position="6"/>
        <end position="82"/>
    </location>
</feature>
<dbReference type="AlphaFoldDB" id="A0A507E823"/>
<accession>A0A507E823</accession>
<evidence type="ECO:0000259" key="4">
    <source>
        <dbReference type="PROSITE" id="PS50102"/>
    </source>
</evidence>
<dbReference type="PANTHER" id="PTHR48025">
    <property type="entry name" value="OS02G0815200 PROTEIN"/>
    <property type="match status" value="1"/>
</dbReference>
<evidence type="ECO:0000256" key="3">
    <source>
        <dbReference type="SAM" id="MobiDB-lite"/>
    </source>
</evidence>
<dbReference type="InterPro" id="IPR012677">
    <property type="entry name" value="Nucleotide-bd_a/b_plait_sf"/>
</dbReference>
<dbReference type="Proteomes" id="UP000318582">
    <property type="component" value="Unassembled WGS sequence"/>
</dbReference>
<dbReference type="EMBL" id="QEAQ01000024">
    <property type="protein sequence ID" value="TPX59527.1"/>
    <property type="molecule type" value="Genomic_DNA"/>
</dbReference>
<dbReference type="SUPFAM" id="SSF54928">
    <property type="entry name" value="RNA-binding domain, RBD"/>
    <property type="match status" value="4"/>
</dbReference>
<dbReference type="PROSITE" id="PS50102">
    <property type="entry name" value="RRM"/>
    <property type="match status" value="5"/>
</dbReference>
<name>A0A507E823_9FUNG</name>
<feature type="compositionally biased region" description="Acidic residues" evidence="3">
    <location>
        <begin position="915"/>
        <end position="925"/>
    </location>
</feature>
<feature type="compositionally biased region" description="Basic and acidic residues" evidence="3">
    <location>
        <begin position="225"/>
        <end position="244"/>
    </location>
</feature>
<dbReference type="FunFam" id="3.30.70.330:FF:000442">
    <property type="entry name" value="Multiple RNA-binding domain-containing protein 1"/>
    <property type="match status" value="1"/>
</dbReference>
<feature type="domain" description="RRM" evidence="4">
    <location>
        <begin position="564"/>
        <end position="636"/>
    </location>
</feature>
<dbReference type="InterPro" id="IPR050502">
    <property type="entry name" value="Euk_RNA-bind_prot"/>
</dbReference>
<feature type="domain" description="RRM" evidence="4">
    <location>
        <begin position="701"/>
        <end position="784"/>
    </location>
</feature>
<dbReference type="SMART" id="SM00360">
    <property type="entry name" value="RRM"/>
    <property type="match status" value="5"/>
</dbReference>